<feature type="compositionally biased region" description="Basic and acidic residues" evidence="1">
    <location>
        <begin position="393"/>
        <end position="409"/>
    </location>
</feature>
<proteinExistence type="predicted"/>
<dbReference type="Pfam" id="PF04860">
    <property type="entry name" value="Phage_portal"/>
    <property type="match status" value="1"/>
</dbReference>
<dbReference type="EMBL" id="WEFP01000001">
    <property type="protein sequence ID" value="KAB7576781.1"/>
    <property type="molecule type" value="Genomic_DNA"/>
</dbReference>
<dbReference type="Proteomes" id="UP000469871">
    <property type="component" value="Unassembled WGS sequence"/>
</dbReference>
<evidence type="ECO:0000313" key="3">
    <source>
        <dbReference type="EMBL" id="SAM49829.1"/>
    </source>
</evidence>
<organism evidence="2 5">
    <name type="scientific">Enterococcus faecium</name>
    <name type="common">Streptococcus faecium</name>
    <dbReference type="NCBI Taxonomy" id="1352"/>
    <lineage>
        <taxon>Bacteria</taxon>
        <taxon>Bacillati</taxon>
        <taxon>Bacillota</taxon>
        <taxon>Bacilli</taxon>
        <taxon>Lactobacillales</taxon>
        <taxon>Enterococcaceae</taxon>
        <taxon>Enterococcus</taxon>
    </lineage>
</organism>
<dbReference type="EMBL" id="FKLM01000043">
    <property type="protein sequence ID" value="SAM49829.1"/>
    <property type="molecule type" value="Genomic_DNA"/>
</dbReference>
<comment type="caution">
    <text evidence="2">The sequence shown here is derived from an EMBL/GenBank/DDBJ whole genome shotgun (WGS) entry which is preliminary data.</text>
</comment>
<evidence type="ECO:0000313" key="2">
    <source>
        <dbReference type="EMBL" id="KAB7576781.1"/>
    </source>
</evidence>
<dbReference type="AlphaFoldDB" id="A0A2C6WYT1"/>
<evidence type="ECO:0000256" key="1">
    <source>
        <dbReference type="SAM" id="MobiDB-lite"/>
    </source>
</evidence>
<evidence type="ECO:0000313" key="4">
    <source>
        <dbReference type="Proteomes" id="UP000183509"/>
    </source>
</evidence>
<reference evidence="2 5" key="2">
    <citation type="submission" date="2019-10" db="EMBL/GenBank/DDBJ databases">
        <title>Evolutionary dynamics of vancomycin-resistant Enterococcus faecium during gastrointestinal tract colonization and bloodstream infection in immunocompromised pediatric patients.</title>
        <authorList>
            <person name="Chilambi G.S."/>
            <person name="Nordstrom H.R."/>
            <person name="Evans D.R."/>
            <person name="Ferrolino J."/>
            <person name="Hayden R.T."/>
            <person name="Maron G.M."/>
            <person name="Vo A.N."/>
            <person name="Gilmore M.S."/>
            <person name="Wolf J."/>
            <person name="Rosch J.W."/>
            <person name="Van Tyne D."/>
        </authorList>
    </citation>
    <scope>NUCLEOTIDE SEQUENCE [LARGE SCALE GENOMIC DNA]</scope>
    <source>
        <strain evidence="2 5">VRECG27</strain>
    </source>
</reference>
<gene>
    <name evidence="3" type="ORF">DTPHA_602106</name>
    <name evidence="2" type="ORF">GBM73_05415</name>
</gene>
<feature type="region of interest" description="Disordered" evidence="1">
    <location>
        <begin position="380"/>
        <end position="409"/>
    </location>
</feature>
<sequence length="409" mass="45873">MKLRDRLSNAVYSFMEKRGYIEDIFGHYTRYGQRYVTDSSIMESSDVYELVQDISNQVALATPIVIGPDGNEVKDHHLLNILKSPNDYLTGFEFTKLETNTLLINGETFPLTDRDQLHLAYGVTTKINERLQEEFEMNGQKIPGQMIRHIKNIGTDSLKGAGIIDLARNTLEGVLSAEKVLTDKYTKGGLLAFMLKLDAHINPNNSAQTKIVKAILDQLEGTQNESDHSVKMIPLGKGYSIETLKSPVDDAAILNYLGVYKKDLGKFLGINVDTYQSLMKTDIEKAMMYLHNKAIKPILKNKSEHYTALFFMPNSGYRVEWKINILDFVPYSTKTNIGYNIVRTGITSPDNVAEMLGFPKQNTPETQAIYISNDLSRIGQKNATDDSLPTNDQDLKGGDGNEEEGNSHD</sequence>
<dbReference type="InterPro" id="IPR006944">
    <property type="entry name" value="Phage/GTA_portal"/>
</dbReference>
<reference evidence="3 4" key="1">
    <citation type="submission" date="2016-04" db="EMBL/GenBank/DDBJ databases">
        <authorList>
            <person name="Millard A."/>
        </authorList>
    </citation>
    <scope>NUCLEOTIDE SEQUENCE [LARGE SCALE GENOMIC DNA]</scope>
    <source>
        <strain evidence="3">Isolate 22</strain>
    </source>
</reference>
<evidence type="ECO:0000313" key="5">
    <source>
        <dbReference type="Proteomes" id="UP000469871"/>
    </source>
</evidence>
<accession>A0A2C6WYT1</accession>
<feature type="compositionally biased region" description="Polar residues" evidence="1">
    <location>
        <begin position="380"/>
        <end position="392"/>
    </location>
</feature>
<protein>
    <submittedName>
        <fullName evidence="2">Phage portal protein</fullName>
    </submittedName>
</protein>
<name>A0A2C6WYT1_ENTFC</name>
<dbReference type="Proteomes" id="UP000183509">
    <property type="component" value="Unassembled WGS sequence"/>
</dbReference>